<keyword evidence="1" id="KW-0812">Transmembrane</keyword>
<evidence type="ECO:0000313" key="2">
    <source>
        <dbReference type="EMBL" id="KAJ2930036.1"/>
    </source>
</evidence>
<accession>A0A9W8MGQ4</accession>
<dbReference type="Proteomes" id="UP001140091">
    <property type="component" value="Unassembled WGS sequence"/>
</dbReference>
<keyword evidence="3" id="KW-1185">Reference proteome</keyword>
<feature type="transmembrane region" description="Helical" evidence="1">
    <location>
        <begin position="109"/>
        <end position="134"/>
    </location>
</feature>
<protein>
    <submittedName>
        <fullName evidence="2">Uncharacterized protein</fullName>
    </submittedName>
</protein>
<feature type="non-terminal residue" evidence="2">
    <location>
        <position position="1"/>
    </location>
</feature>
<gene>
    <name evidence="2" type="ORF">H1R20_g7074</name>
</gene>
<reference evidence="2" key="1">
    <citation type="submission" date="2022-06" db="EMBL/GenBank/DDBJ databases">
        <title>Genome Sequence of Candolleomyces eurysporus.</title>
        <authorList>
            <person name="Buettner E."/>
        </authorList>
    </citation>
    <scope>NUCLEOTIDE SEQUENCE</scope>
    <source>
        <strain evidence="2">VTCC 930004</strain>
    </source>
</reference>
<organism evidence="2 3">
    <name type="scientific">Candolleomyces eurysporus</name>
    <dbReference type="NCBI Taxonomy" id="2828524"/>
    <lineage>
        <taxon>Eukaryota</taxon>
        <taxon>Fungi</taxon>
        <taxon>Dikarya</taxon>
        <taxon>Basidiomycota</taxon>
        <taxon>Agaricomycotina</taxon>
        <taxon>Agaricomycetes</taxon>
        <taxon>Agaricomycetidae</taxon>
        <taxon>Agaricales</taxon>
        <taxon>Agaricineae</taxon>
        <taxon>Psathyrellaceae</taxon>
        <taxon>Candolleomyces</taxon>
    </lineage>
</organism>
<keyword evidence="1" id="KW-1133">Transmembrane helix</keyword>
<proteinExistence type="predicted"/>
<keyword evidence="1" id="KW-0472">Membrane</keyword>
<sequence>MPRAFKAHIRDYGCAMPLATKDPIVACPLLFAAMAAFRQINFTIPTELGLKLAVSNFYNDTGSYDSERFLEKMLIIIDLVLTHPGATSFTFLILAFFPKLPPRLINIVLHLISTVLILPLFVIVVIFAFAIMAVRSCLGAFDREGASSGEALASNHDDGEAINASSTLPRDRDYGATHGSLSRDFVPADHHRGEESILWFHMRLLYAGLALYFYCLSISLDAYRCGPGSETCTFVKG</sequence>
<dbReference type="EMBL" id="JANBPK010000851">
    <property type="protein sequence ID" value="KAJ2930036.1"/>
    <property type="molecule type" value="Genomic_DNA"/>
</dbReference>
<evidence type="ECO:0000256" key="1">
    <source>
        <dbReference type="SAM" id="Phobius"/>
    </source>
</evidence>
<dbReference type="AlphaFoldDB" id="A0A9W8MGQ4"/>
<feature type="transmembrane region" description="Helical" evidence="1">
    <location>
        <begin position="73"/>
        <end position="97"/>
    </location>
</feature>
<dbReference type="OrthoDB" id="10421968at2759"/>
<evidence type="ECO:0000313" key="3">
    <source>
        <dbReference type="Proteomes" id="UP001140091"/>
    </source>
</evidence>
<name>A0A9W8MGQ4_9AGAR</name>
<comment type="caution">
    <text evidence="2">The sequence shown here is derived from an EMBL/GenBank/DDBJ whole genome shotgun (WGS) entry which is preliminary data.</text>
</comment>